<evidence type="ECO:0000256" key="1">
    <source>
        <dbReference type="SAM" id="Phobius"/>
    </source>
</evidence>
<keyword evidence="1" id="KW-1133">Transmembrane helix</keyword>
<feature type="transmembrane region" description="Helical" evidence="1">
    <location>
        <begin position="5"/>
        <end position="24"/>
    </location>
</feature>
<keyword evidence="3" id="KW-1185">Reference proteome</keyword>
<dbReference type="AlphaFoldDB" id="A0A512DQ33"/>
<reference evidence="2 3" key="1">
    <citation type="submission" date="2019-07" db="EMBL/GenBank/DDBJ databases">
        <title>Whole genome shotgun sequence of Skermanella aerolata NBRC 106429.</title>
        <authorList>
            <person name="Hosoyama A."/>
            <person name="Uohara A."/>
            <person name="Ohji S."/>
            <person name="Ichikawa N."/>
        </authorList>
    </citation>
    <scope>NUCLEOTIDE SEQUENCE [LARGE SCALE GENOMIC DNA]</scope>
    <source>
        <strain evidence="2 3">NBRC 106429</strain>
    </source>
</reference>
<dbReference type="EMBL" id="BJYZ01000011">
    <property type="protein sequence ID" value="GEO38586.1"/>
    <property type="molecule type" value="Genomic_DNA"/>
</dbReference>
<accession>A0A512DQ33</accession>
<dbReference type="Proteomes" id="UP000321523">
    <property type="component" value="Unassembled WGS sequence"/>
</dbReference>
<evidence type="ECO:0000313" key="3">
    <source>
        <dbReference type="Proteomes" id="UP000321523"/>
    </source>
</evidence>
<keyword evidence="1" id="KW-0472">Membrane</keyword>
<protein>
    <submittedName>
        <fullName evidence="2">Uncharacterized protein</fullName>
    </submittedName>
</protein>
<keyword evidence="1" id="KW-0812">Transmembrane</keyword>
<dbReference type="RefSeq" id="WP_157599367.1">
    <property type="nucleotide sequence ID" value="NZ_BJYZ01000011.1"/>
</dbReference>
<proteinExistence type="predicted"/>
<evidence type="ECO:0000313" key="2">
    <source>
        <dbReference type="EMBL" id="GEO38586.1"/>
    </source>
</evidence>
<name>A0A512DQ33_9PROT</name>
<organism evidence="2 3">
    <name type="scientific">Skermanella aerolata</name>
    <dbReference type="NCBI Taxonomy" id="393310"/>
    <lineage>
        <taxon>Bacteria</taxon>
        <taxon>Pseudomonadati</taxon>
        <taxon>Pseudomonadota</taxon>
        <taxon>Alphaproteobacteria</taxon>
        <taxon>Rhodospirillales</taxon>
        <taxon>Azospirillaceae</taxon>
        <taxon>Skermanella</taxon>
    </lineage>
</organism>
<comment type="caution">
    <text evidence="2">The sequence shown here is derived from an EMBL/GenBank/DDBJ whole genome shotgun (WGS) entry which is preliminary data.</text>
</comment>
<sequence length="46" mass="5060">MLIKILFAAIVKLAIVVAALYWFWPTPKPVTPPQRVDTGIVLPQSG</sequence>
<gene>
    <name evidence="2" type="ORF">SAE02_27340</name>
</gene>